<comment type="caution">
    <text evidence="4">The sequence shown here is derived from an EMBL/GenBank/DDBJ whole genome shotgun (WGS) entry which is preliminary data.</text>
</comment>
<dbReference type="InterPro" id="IPR050698">
    <property type="entry name" value="MBL"/>
</dbReference>
<dbReference type="Pfam" id="PF10996">
    <property type="entry name" value="Beta-Casp"/>
    <property type="match status" value="1"/>
</dbReference>
<dbReference type="InterPro" id="IPR001279">
    <property type="entry name" value="Metallo-B-lactamas"/>
</dbReference>
<keyword evidence="1 4" id="KW-0378">Hydrolase</keyword>
<evidence type="ECO:0000313" key="4">
    <source>
        <dbReference type="EMBL" id="MBA2225996.1"/>
    </source>
</evidence>
<dbReference type="PANTHER" id="PTHR11203:SF37">
    <property type="entry name" value="INTEGRATOR COMPLEX SUBUNIT 11"/>
    <property type="match status" value="1"/>
</dbReference>
<feature type="domain" description="Metallo-beta-lactamase" evidence="2">
    <location>
        <begin position="26"/>
        <end position="260"/>
    </location>
</feature>
<proteinExistence type="predicted"/>
<dbReference type="SMART" id="SM00849">
    <property type="entry name" value="Lactamase_B"/>
    <property type="match status" value="1"/>
</dbReference>
<evidence type="ECO:0000259" key="3">
    <source>
        <dbReference type="SMART" id="SM01027"/>
    </source>
</evidence>
<dbReference type="Proteomes" id="UP000542342">
    <property type="component" value="Unassembled WGS sequence"/>
</dbReference>
<dbReference type="RefSeq" id="WP_194537439.1">
    <property type="nucleotide sequence ID" value="NZ_JACEFB010000004.1"/>
</dbReference>
<feature type="domain" description="Beta-Casp" evidence="3">
    <location>
        <begin position="265"/>
        <end position="390"/>
    </location>
</feature>
<dbReference type="Gene3D" id="3.40.50.10890">
    <property type="match status" value="1"/>
</dbReference>
<evidence type="ECO:0000313" key="5">
    <source>
        <dbReference type="Proteomes" id="UP000542342"/>
    </source>
</evidence>
<accession>A0A7V9ABA0</accession>
<dbReference type="SUPFAM" id="SSF56281">
    <property type="entry name" value="Metallo-hydrolase/oxidoreductase"/>
    <property type="match status" value="1"/>
</dbReference>
<dbReference type="CDD" id="cd16295">
    <property type="entry name" value="TTHA0252-CPSF-like_MBL-fold"/>
    <property type="match status" value="1"/>
</dbReference>
<protein>
    <submittedName>
        <fullName evidence="4">MBL fold metallo-hydrolase</fullName>
    </submittedName>
</protein>
<dbReference type="Gene3D" id="3.60.15.10">
    <property type="entry name" value="Ribonuclease Z/Hydroxyacylglutathione hydrolase-like"/>
    <property type="match status" value="1"/>
</dbReference>
<dbReference type="AlphaFoldDB" id="A0A7V9ABA0"/>
<dbReference type="InterPro" id="IPR022712">
    <property type="entry name" value="Beta_Casp"/>
</dbReference>
<dbReference type="PANTHER" id="PTHR11203">
    <property type="entry name" value="CLEAVAGE AND POLYADENYLATION SPECIFICITY FACTOR FAMILY MEMBER"/>
    <property type="match status" value="1"/>
</dbReference>
<dbReference type="InterPro" id="IPR036866">
    <property type="entry name" value="RibonucZ/Hydroxyglut_hydro"/>
</dbReference>
<dbReference type="GO" id="GO:0016787">
    <property type="term" value="F:hydrolase activity"/>
    <property type="evidence" value="ECO:0007669"/>
    <property type="project" value="UniProtKB-KW"/>
</dbReference>
<dbReference type="EMBL" id="JACEFB010000004">
    <property type="protein sequence ID" value="MBA2225996.1"/>
    <property type="molecule type" value="Genomic_DNA"/>
</dbReference>
<name>A0A7V9ABA0_9BACT</name>
<evidence type="ECO:0000259" key="2">
    <source>
        <dbReference type="SMART" id="SM00849"/>
    </source>
</evidence>
<dbReference type="GO" id="GO:0004521">
    <property type="term" value="F:RNA endonuclease activity"/>
    <property type="evidence" value="ECO:0007669"/>
    <property type="project" value="TreeGrafter"/>
</dbReference>
<gene>
    <name evidence="4" type="ORF">H0921_07460</name>
</gene>
<dbReference type="InterPro" id="IPR011108">
    <property type="entry name" value="RMMBL"/>
</dbReference>
<evidence type="ECO:0000256" key="1">
    <source>
        <dbReference type="ARBA" id="ARBA00022801"/>
    </source>
</evidence>
<keyword evidence="5" id="KW-1185">Reference proteome</keyword>
<sequence length="485" mass="54425">MEHREHAETRLTTPTVTFWGAAGDVTGSMHVLRVGRQDYLLDCGLHHGRSLEARLRNSRFPFHPQQIRAVLLSHAHIDHCGNLPTLVRQGFRGLIYCTPATADLLPVMLADAARIQEEDAAFLNHARHFVEPLVEPLYTQRDVEWTLRQVKPVPYGREVELGPHARFHFLEAGHILGAAICHLVLQGPQREHHLVFSGDLGRRGLPLLRPTSPLPPADVLICESTYGDRRHPSFSETVERLYEVIRQTVARGGKVLIPAFSLGRIQLIIYVLQLGLRQQAFPRVPIYVDSPLARQVAEVYRAHTDCLAPDVAEAIRQGRGLLGGDGIHYVEDFQFSLRLASQPGSSVILASSGMCDAGRIQHHLKQLIDDPRCSLVLVSYQAEGTLGRRLLEPRPTVTFQGRTWNKWIDIIHLDGFSAHADRDDFEAYLRPLVGRLHKIRLIHGERSQAETLAQHLRQLGFPDVEVPWPGDQVTVDPLPSSPSLH</sequence>
<dbReference type="Pfam" id="PF00753">
    <property type="entry name" value="Lactamase_B"/>
    <property type="match status" value="1"/>
</dbReference>
<reference evidence="4 5" key="1">
    <citation type="submission" date="2020-07" db="EMBL/GenBank/DDBJ databases">
        <title>Thermogemmata thermophila gen. nov., sp. nov., a novel moderate thermophilic planctomycete from a Kamchatka hot spring.</title>
        <authorList>
            <person name="Elcheninov A.G."/>
            <person name="Podosokorskaya O.A."/>
            <person name="Kovaleva O.L."/>
            <person name="Novikov A."/>
            <person name="Bonch-Osmolovskaya E.A."/>
            <person name="Toshchakov S.V."/>
            <person name="Kublanov I.V."/>
        </authorList>
    </citation>
    <scope>NUCLEOTIDE SEQUENCE [LARGE SCALE GENOMIC DNA]</scope>
    <source>
        <strain evidence="4 5">2918</strain>
    </source>
</reference>
<dbReference type="Pfam" id="PF07521">
    <property type="entry name" value="RMMBL"/>
    <property type="match status" value="1"/>
</dbReference>
<organism evidence="4 5">
    <name type="scientific">Thermogemmata fonticola</name>
    <dbReference type="NCBI Taxonomy" id="2755323"/>
    <lineage>
        <taxon>Bacteria</taxon>
        <taxon>Pseudomonadati</taxon>
        <taxon>Planctomycetota</taxon>
        <taxon>Planctomycetia</taxon>
        <taxon>Gemmatales</taxon>
        <taxon>Gemmataceae</taxon>
        <taxon>Thermogemmata</taxon>
    </lineage>
</organism>
<dbReference type="SMART" id="SM01027">
    <property type="entry name" value="Beta-Casp"/>
    <property type="match status" value="1"/>
</dbReference>